<dbReference type="GO" id="GO:0007608">
    <property type="term" value="P:sensory perception of smell"/>
    <property type="evidence" value="ECO:0007669"/>
    <property type="project" value="TreeGrafter"/>
</dbReference>
<dbReference type="OrthoDB" id="6618046at2759"/>
<feature type="chain" id="PRO_5035419494" evidence="2">
    <location>
        <begin position="20"/>
        <end position="148"/>
    </location>
</feature>
<evidence type="ECO:0000313" key="3">
    <source>
        <dbReference type="EMBL" id="CAH0726975.1"/>
    </source>
</evidence>
<dbReference type="GO" id="GO:0005549">
    <property type="term" value="F:odorant binding"/>
    <property type="evidence" value="ECO:0007669"/>
    <property type="project" value="InterPro"/>
</dbReference>
<dbReference type="SUPFAM" id="SSF47565">
    <property type="entry name" value="Insect pheromone/odorant-binding proteins"/>
    <property type="match status" value="1"/>
</dbReference>
<evidence type="ECO:0000256" key="1">
    <source>
        <dbReference type="ARBA" id="ARBA00022729"/>
    </source>
</evidence>
<protein>
    <submittedName>
        <fullName evidence="3">Uncharacterized protein</fullName>
    </submittedName>
</protein>
<keyword evidence="1 2" id="KW-0732">Signal</keyword>
<dbReference type="AlphaFoldDB" id="A0A8J9YHM0"/>
<feature type="signal peptide" evidence="2">
    <location>
        <begin position="1"/>
        <end position="19"/>
    </location>
</feature>
<dbReference type="SMART" id="SM00708">
    <property type="entry name" value="PhBP"/>
    <property type="match status" value="1"/>
</dbReference>
<gene>
    <name evidence="3" type="ORF">BINO364_LOCUS12376</name>
</gene>
<feature type="non-terminal residue" evidence="3">
    <location>
        <position position="148"/>
    </location>
</feature>
<evidence type="ECO:0000313" key="4">
    <source>
        <dbReference type="Proteomes" id="UP000838878"/>
    </source>
</evidence>
<dbReference type="InterPro" id="IPR036728">
    <property type="entry name" value="PBP_GOBP_sf"/>
</dbReference>
<reference evidence="3" key="1">
    <citation type="submission" date="2021-12" db="EMBL/GenBank/DDBJ databases">
        <authorList>
            <person name="Martin H S."/>
        </authorList>
    </citation>
    <scope>NUCLEOTIDE SEQUENCE</scope>
</reference>
<dbReference type="PANTHER" id="PTHR11857">
    <property type="entry name" value="ODORANT BINDING PROTEIN-RELATED"/>
    <property type="match status" value="1"/>
</dbReference>
<dbReference type="EMBL" id="OV170226">
    <property type="protein sequence ID" value="CAH0726975.1"/>
    <property type="molecule type" value="Genomic_DNA"/>
</dbReference>
<proteinExistence type="predicted"/>
<dbReference type="InterPro" id="IPR006170">
    <property type="entry name" value="PBP/GOBP"/>
</dbReference>
<dbReference type="Proteomes" id="UP000838878">
    <property type="component" value="Chromosome 6"/>
</dbReference>
<keyword evidence="4" id="KW-1185">Reference proteome</keyword>
<dbReference type="Pfam" id="PF01395">
    <property type="entry name" value="PBP_GOBP"/>
    <property type="match status" value="1"/>
</dbReference>
<evidence type="ECO:0000256" key="2">
    <source>
        <dbReference type="SAM" id="SignalP"/>
    </source>
</evidence>
<dbReference type="GO" id="GO:0005615">
    <property type="term" value="C:extracellular space"/>
    <property type="evidence" value="ECO:0007669"/>
    <property type="project" value="TreeGrafter"/>
</dbReference>
<name>A0A8J9YHM0_9NEOP</name>
<organism evidence="3 4">
    <name type="scientific">Brenthis ino</name>
    <name type="common">lesser marbled fritillary</name>
    <dbReference type="NCBI Taxonomy" id="405034"/>
    <lineage>
        <taxon>Eukaryota</taxon>
        <taxon>Metazoa</taxon>
        <taxon>Ecdysozoa</taxon>
        <taxon>Arthropoda</taxon>
        <taxon>Hexapoda</taxon>
        <taxon>Insecta</taxon>
        <taxon>Pterygota</taxon>
        <taxon>Neoptera</taxon>
        <taxon>Endopterygota</taxon>
        <taxon>Lepidoptera</taxon>
        <taxon>Glossata</taxon>
        <taxon>Ditrysia</taxon>
        <taxon>Papilionoidea</taxon>
        <taxon>Nymphalidae</taxon>
        <taxon>Heliconiinae</taxon>
        <taxon>Argynnini</taxon>
        <taxon>Brenthis</taxon>
    </lineage>
</organism>
<accession>A0A8J9YHM0</accession>
<dbReference type="Gene3D" id="1.10.238.20">
    <property type="entry name" value="Pheromone/general odorant binding protein domain"/>
    <property type="match status" value="1"/>
</dbReference>
<sequence>MMTSLKLLVVCCFIGITFARTDEELKKWFMDIAVECSKEHKVTSDELKQMKTSNKVPESFSAKCLVACIFKRIGWINDKGMFDLAKAYELSEREYGDNKAKLDKAKELYEICKTVNDEKFDDGEKGCKRSNVLATCMIENAPKLGFTI</sequence>
<dbReference type="CDD" id="cd23992">
    <property type="entry name" value="PBP_GOBP"/>
    <property type="match status" value="1"/>
</dbReference>